<keyword evidence="3" id="KW-0238">DNA-binding</keyword>
<evidence type="ECO:0000313" key="7">
    <source>
        <dbReference type="Proteomes" id="UP001060164"/>
    </source>
</evidence>
<evidence type="ECO:0000256" key="3">
    <source>
        <dbReference type="ARBA" id="ARBA00023125"/>
    </source>
</evidence>
<keyword evidence="2" id="KW-0805">Transcription regulation</keyword>
<feature type="domain" description="HTH lysR-type" evidence="5">
    <location>
        <begin position="9"/>
        <end position="66"/>
    </location>
</feature>
<evidence type="ECO:0000256" key="1">
    <source>
        <dbReference type="ARBA" id="ARBA00009437"/>
    </source>
</evidence>
<dbReference type="InterPro" id="IPR036388">
    <property type="entry name" value="WH-like_DNA-bd_sf"/>
</dbReference>
<dbReference type="PANTHER" id="PTHR30346:SF0">
    <property type="entry name" value="HCA OPERON TRANSCRIPTIONAL ACTIVATOR HCAR"/>
    <property type="match status" value="1"/>
</dbReference>
<dbReference type="EMBL" id="CP102290">
    <property type="protein sequence ID" value="UWP61239.1"/>
    <property type="molecule type" value="Genomic_DNA"/>
</dbReference>
<dbReference type="RefSeq" id="WP_028527715.1">
    <property type="nucleotide sequence ID" value="NZ_CABLBR010000004.1"/>
</dbReference>
<dbReference type="PROSITE" id="PS50931">
    <property type="entry name" value="HTH_LYSR"/>
    <property type="match status" value="1"/>
</dbReference>
<evidence type="ECO:0000256" key="4">
    <source>
        <dbReference type="ARBA" id="ARBA00023163"/>
    </source>
</evidence>
<dbReference type="Pfam" id="PF00126">
    <property type="entry name" value="HTH_1"/>
    <property type="match status" value="1"/>
</dbReference>
<protein>
    <submittedName>
        <fullName evidence="6">LysR family transcriptional regulator</fullName>
    </submittedName>
</protein>
<dbReference type="SUPFAM" id="SSF46785">
    <property type="entry name" value="Winged helix' DNA-binding domain"/>
    <property type="match status" value="1"/>
</dbReference>
<gene>
    <name evidence="6" type="ORF">NQ502_09520</name>
</gene>
<dbReference type="InterPro" id="IPR000847">
    <property type="entry name" value="LysR_HTH_N"/>
</dbReference>
<dbReference type="Proteomes" id="UP001060164">
    <property type="component" value="Chromosome"/>
</dbReference>
<evidence type="ECO:0000259" key="5">
    <source>
        <dbReference type="PROSITE" id="PS50931"/>
    </source>
</evidence>
<dbReference type="SUPFAM" id="SSF53850">
    <property type="entry name" value="Periplasmic binding protein-like II"/>
    <property type="match status" value="1"/>
</dbReference>
<sequence>MKYRNIMNISLQQIQIFLKCCRYLNFSRVAEEYNFTPSMISKTIKSLEDLLGIPLFVRKYHRLDLTPAGRELEKGWESICQTLVETVTRAYDIQEQLSARLRIGILETTRFCADYITMKLEGNLSESIMKNIQWERRDMHHLPQALEDGQVDLIITWSGEIPYLDARISSWKKIFDSPDAVFIPRGHPLFDKPLTSLAECRPYPFITLSPASYPHYYEYLETLCNGYGFSPLLSTLCGSTDSARYNLSMGKGIYVAPSLLCADWETEDIHKRELQGEAQSGLIVAWKKGTLTPVMEQIISLIAS</sequence>
<dbReference type="InterPro" id="IPR005119">
    <property type="entry name" value="LysR_subst-bd"/>
</dbReference>
<evidence type="ECO:0000256" key="2">
    <source>
        <dbReference type="ARBA" id="ARBA00023015"/>
    </source>
</evidence>
<dbReference type="Gene3D" id="1.10.10.10">
    <property type="entry name" value="Winged helix-like DNA-binding domain superfamily/Winged helix DNA-binding domain"/>
    <property type="match status" value="1"/>
</dbReference>
<organism evidence="6 7">
    <name type="scientific">Ruminococcus gauvreauii</name>
    <dbReference type="NCBI Taxonomy" id="438033"/>
    <lineage>
        <taxon>Bacteria</taxon>
        <taxon>Bacillati</taxon>
        <taxon>Bacillota</taxon>
        <taxon>Clostridia</taxon>
        <taxon>Eubacteriales</taxon>
        <taxon>Oscillospiraceae</taxon>
        <taxon>Ruminococcus</taxon>
    </lineage>
</organism>
<dbReference type="CDD" id="cd05466">
    <property type="entry name" value="PBP2_LTTR_substrate"/>
    <property type="match status" value="1"/>
</dbReference>
<evidence type="ECO:0000313" key="6">
    <source>
        <dbReference type="EMBL" id="UWP61239.1"/>
    </source>
</evidence>
<name>A0ABY5VKY1_9FIRM</name>
<proteinExistence type="inferred from homology"/>
<keyword evidence="7" id="KW-1185">Reference proteome</keyword>
<dbReference type="PANTHER" id="PTHR30346">
    <property type="entry name" value="TRANSCRIPTIONAL DUAL REGULATOR HCAR-RELATED"/>
    <property type="match status" value="1"/>
</dbReference>
<keyword evidence="4" id="KW-0804">Transcription</keyword>
<reference evidence="6" key="1">
    <citation type="journal article" date="2022" name="Cell">
        <title>Design, construction, and in vivo augmentation of a complex gut microbiome.</title>
        <authorList>
            <person name="Cheng A.G."/>
            <person name="Ho P.Y."/>
            <person name="Aranda-Diaz A."/>
            <person name="Jain S."/>
            <person name="Yu F.B."/>
            <person name="Meng X."/>
            <person name="Wang M."/>
            <person name="Iakiviak M."/>
            <person name="Nagashima K."/>
            <person name="Zhao A."/>
            <person name="Murugkar P."/>
            <person name="Patil A."/>
            <person name="Atabakhsh K."/>
            <person name="Weakley A."/>
            <person name="Yan J."/>
            <person name="Brumbaugh A.R."/>
            <person name="Higginbottom S."/>
            <person name="Dimas A."/>
            <person name="Shiver A.L."/>
            <person name="Deutschbauer A."/>
            <person name="Neff N."/>
            <person name="Sonnenburg J.L."/>
            <person name="Huang K.C."/>
            <person name="Fischbach M.A."/>
        </authorList>
    </citation>
    <scope>NUCLEOTIDE SEQUENCE</scope>
    <source>
        <strain evidence="6">DSM 19829</strain>
    </source>
</reference>
<dbReference type="Pfam" id="PF03466">
    <property type="entry name" value="LysR_substrate"/>
    <property type="match status" value="1"/>
</dbReference>
<dbReference type="InterPro" id="IPR036390">
    <property type="entry name" value="WH_DNA-bd_sf"/>
</dbReference>
<accession>A0ABY5VKY1</accession>
<comment type="similarity">
    <text evidence="1">Belongs to the LysR transcriptional regulatory family.</text>
</comment>
<dbReference type="Gene3D" id="3.40.190.10">
    <property type="entry name" value="Periplasmic binding protein-like II"/>
    <property type="match status" value="2"/>
</dbReference>